<dbReference type="InterPro" id="IPR005119">
    <property type="entry name" value="LysR_subst-bd"/>
</dbReference>
<dbReference type="Pfam" id="PF00126">
    <property type="entry name" value="HTH_1"/>
    <property type="match status" value="1"/>
</dbReference>
<comment type="similarity">
    <text evidence="1">Belongs to the LysR transcriptional regulatory family.</text>
</comment>
<evidence type="ECO:0000256" key="2">
    <source>
        <dbReference type="ARBA" id="ARBA00023015"/>
    </source>
</evidence>
<keyword evidence="2" id="KW-0805">Transcription regulation</keyword>
<name>A0A7R6PR58_9GAMM</name>
<dbReference type="SUPFAM" id="SSF46785">
    <property type="entry name" value="Winged helix' DNA-binding domain"/>
    <property type="match status" value="1"/>
</dbReference>
<dbReference type="PROSITE" id="PS50931">
    <property type="entry name" value="HTH_LYSR"/>
    <property type="match status" value="1"/>
</dbReference>
<sequence length="312" mass="35534">MNRLPSLKALQAFYYAAQDQSFKQAAERLHVTQAAISQQIKTLEQQLGVSLFKRMTREVVLTPEGMQLLPFVNKAFSLFEQGVAELGQDAQPNRLTLSVLPSFAGRWLVPRLGIFQQHYPELIIHLTPSLKLGSFEANDLDLAVRFGRGKYPGLSARLLQKEYLLPVCHPSLLDHMQPIAEQLVKLPLLADDAPDMKEVWPQFEQALGMPLPQNTTRLYVSDSTMLVEALLSGQGFAMLRFSLAYELLQRGQLICPLPIYIKSIYDYYLVAPESYFKRPKVVQFEGWIRQEIKEIDHSWQQFTKLSSDGDHA</sequence>
<dbReference type="FunFam" id="1.10.10.10:FF:000001">
    <property type="entry name" value="LysR family transcriptional regulator"/>
    <property type="match status" value="1"/>
</dbReference>
<protein>
    <submittedName>
        <fullName evidence="6">LysR family transcriptional regulator</fullName>
    </submittedName>
</protein>
<dbReference type="PANTHER" id="PTHR30537:SF74">
    <property type="entry name" value="HTH-TYPE TRANSCRIPTIONAL REGULATOR TRPI"/>
    <property type="match status" value="1"/>
</dbReference>
<organism evidence="6 7">
    <name type="scientific">Neptunomonas japonica JAMM 1380</name>
    <dbReference type="NCBI Taxonomy" id="1441457"/>
    <lineage>
        <taxon>Bacteria</taxon>
        <taxon>Pseudomonadati</taxon>
        <taxon>Pseudomonadota</taxon>
        <taxon>Gammaproteobacteria</taxon>
        <taxon>Oceanospirillales</taxon>
        <taxon>Oceanospirillaceae</taxon>
        <taxon>Neptunomonas</taxon>
    </lineage>
</organism>
<dbReference type="GO" id="GO:0043565">
    <property type="term" value="F:sequence-specific DNA binding"/>
    <property type="evidence" value="ECO:0007669"/>
    <property type="project" value="TreeGrafter"/>
</dbReference>
<dbReference type="Gene3D" id="3.40.190.10">
    <property type="entry name" value="Periplasmic binding protein-like II"/>
    <property type="match status" value="2"/>
</dbReference>
<dbReference type="GO" id="GO:0003700">
    <property type="term" value="F:DNA-binding transcription factor activity"/>
    <property type="evidence" value="ECO:0007669"/>
    <property type="project" value="InterPro"/>
</dbReference>
<dbReference type="KEGG" id="njp:NEJAP_0044"/>
<dbReference type="Pfam" id="PF03466">
    <property type="entry name" value="LysR_substrate"/>
    <property type="match status" value="1"/>
</dbReference>
<dbReference type="PANTHER" id="PTHR30537">
    <property type="entry name" value="HTH-TYPE TRANSCRIPTIONAL REGULATOR"/>
    <property type="match status" value="1"/>
</dbReference>
<dbReference type="GO" id="GO:0006351">
    <property type="term" value="P:DNA-templated transcription"/>
    <property type="evidence" value="ECO:0007669"/>
    <property type="project" value="TreeGrafter"/>
</dbReference>
<dbReference type="AlphaFoldDB" id="A0A7R6PR58"/>
<evidence type="ECO:0000313" key="6">
    <source>
        <dbReference type="EMBL" id="BBB28003.1"/>
    </source>
</evidence>
<gene>
    <name evidence="6" type="ORF">NEJAP_0044</name>
</gene>
<evidence type="ECO:0000256" key="1">
    <source>
        <dbReference type="ARBA" id="ARBA00009437"/>
    </source>
</evidence>
<dbReference type="InterPro" id="IPR036388">
    <property type="entry name" value="WH-like_DNA-bd_sf"/>
</dbReference>
<dbReference type="Gene3D" id="1.10.10.10">
    <property type="entry name" value="Winged helix-like DNA-binding domain superfamily/Winged helix DNA-binding domain"/>
    <property type="match status" value="1"/>
</dbReference>
<dbReference type="RefSeq" id="WP_201348745.1">
    <property type="nucleotide sequence ID" value="NZ_AP014546.1"/>
</dbReference>
<proteinExistence type="inferred from homology"/>
<evidence type="ECO:0000256" key="3">
    <source>
        <dbReference type="ARBA" id="ARBA00023125"/>
    </source>
</evidence>
<keyword evidence="7" id="KW-1185">Reference proteome</keyword>
<keyword evidence="4" id="KW-0804">Transcription</keyword>
<evidence type="ECO:0000259" key="5">
    <source>
        <dbReference type="PROSITE" id="PS50931"/>
    </source>
</evidence>
<evidence type="ECO:0000313" key="7">
    <source>
        <dbReference type="Proteomes" id="UP000595332"/>
    </source>
</evidence>
<dbReference type="Proteomes" id="UP000595332">
    <property type="component" value="Chromosome"/>
</dbReference>
<dbReference type="InterPro" id="IPR058163">
    <property type="entry name" value="LysR-type_TF_proteobact-type"/>
</dbReference>
<reference evidence="6 7" key="1">
    <citation type="journal article" date="2008" name="Int. J. Syst. Evol. Microbiol.">
        <title>Neptunomonas japonica sp. nov., an Osedax japonicus symbiont-like bacterium isolated from sediment adjacent to sperm whale carcasses off Kagoshima, Japan.</title>
        <authorList>
            <person name="Miyazaki M."/>
            <person name="Nogi Y."/>
            <person name="Fujiwara Y."/>
            <person name="Kawato M."/>
            <person name="Kubokawa K."/>
            <person name="Horikoshi K."/>
        </authorList>
    </citation>
    <scope>NUCLEOTIDE SEQUENCE [LARGE SCALE GENOMIC DNA]</scope>
    <source>
        <strain evidence="6 7">JAMM 1380</strain>
    </source>
</reference>
<dbReference type="PRINTS" id="PR00039">
    <property type="entry name" value="HTHLYSR"/>
</dbReference>
<dbReference type="SUPFAM" id="SSF53850">
    <property type="entry name" value="Periplasmic binding protein-like II"/>
    <property type="match status" value="1"/>
</dbReference>
<accession>A0A7R6PR58</accession>
<feature type="domain" description="HTH lysR-type" evidence="5">
    <location>
        <begin position="5"/>
        <end position="62"/>
    </location>
</feature>
<keyword evidence="3" id="KW-0238">DNA-binding</keyword>
<dbReference type="CDD" id="cd08432">
    <property type="entry name" value="PBP2_GcdR_TrpI_HvrB_AmpR_like"/>
    <property type="match status" value="1"/>
</dbReference>
<dbReference type="EMBL" id="AP014546">
    <property type="protein sequence ID" value="BBB28003.1"/>
    <property type="molecule type" value="Genomic_DNA"/>
</dbReference>
<evidence type="ECO:0000256" key="4">
    <source>
        <dbReference type="ARBA" id="ARBA00023163"/>
    </source>
</evidence>
<dbReference type="InterPro" id="IPR036390">
    <property type="entry name" value="WH_DNA-bd_sf"/>
</dbReference>
<dbReference type="InterPro" id="IPR000847">
    <property type="entry name" value="LysR_HTH_N"/>
</dbReference>